<evidence type="ECO:0000256" key="3">
    <source>
        <dbReference type="ARBA" id="ARBA00022806"/>
    </source>
</evidence>
<feature type="compositionally biased region" description="Basic and acidic residues" evidence="6">
    <location>
        <begin position="1"/>
        <end position="29"/>
    </location>
</feature>
<sequence length="659" mass="72909">MKEPAEFELQDERTAEKRYGEQLRKDARNRPRPQSFTGTKVPEGPRALPGQFFGRVALTKPDEVMTGKRNDFYIGERHATVDGVEVYSWTAPIACSYFRKNHQHTSRNQLGELCGDVAVIRSYAHVNGRITEFEDDVLRDDAPSQPFPRRGLSVPAAPAKRSPLPGKRVSEPVVPTLGAAVESDTAGLSSRMGMTSHSKGINEGSGIRAEELLRSQLSAPRGKGLGPVLSTLQADQYELVTLSPQESAVIEGQPGTGKTIVASHRAAYLVNDETPRSHRVAGTVLVVGPTSGYSRHIRDIVQRLGDGSDQIVVLSMPELMGEILKLVDDPTGPASSVWFDADSMLGRLARLAIDLCRKAGVAGLSRKMVYECLQMNRAGGRALTQNVEWSSYLRSLPVYKKALSLRVHRPLLSLIEWEVDRPSDFGRIGHVIVDEAQDVTALEWSLLRSINEGHAVAKGNSWTILGDLNQRRSDHTLSSWDSVFDELDLDPDTKIRHLARAYRSTKPILEFANQLLPRKHRRAEAFQYDGPPPWLHKVNAKDLGSAVRLDATRLIDAYPLGTVAVITVQPDPIRKTLRKAGWTAKSFDMRLWIYNGTEVAVLQPDSARGLEFDAVVVVEPADFPSNYGRQGPLYTALTRANRELVVVHSKPLPRELKTS</sequence>
<gene>
    <name evidence="8" type="ORF">MSEDJ_21900</name>
</gene>
<accession>A0A7I7QP49</accession>
<keyword evidence="1 5" id="KW-0547">Nucleotide-binding</keyword>
<dbReference type="PANTHER" id="PTHR11070">
    <property type="entry name" value="UVRD / RECB / PCRA DNA HELICASE FAMILY MEMBER"/>
    <property type="match status" value="1"/>
</dbReference>
<evidence type="ECO:0000313" key="9">
    <source>
        <dbReference type="Proteomes" id="UP000467193"/>
    </source>
</evidence>
<proteinExistence type="predicted"/>
<dbReference type="EMBL" id="AP022588">
    <property type="protein sequence ID" value="BBY28094.1"/>
    <property type="molecule type" value="Genomic_DNA"/>
</dbReference>
<evidence type="ECO:0000313" key="8">
    <source>
        <dbReference type="EMBL" id="BBY28094.1"/>
    </source>
</evidence>
<dbReference type="InterPro" id="IPR000212">
    <property type="entry name" value="DNA_helicase_UvrD/REP"/>
</dbReference>
<name>A0A7I7QP49_9MYCO</name>
<dbReference type="SUPFAM" id="SSF52540">
    <property type="entry name" value="P-loop containing nucleoside triphosphate hydrolases"/>
    <property type="match status" value="1"/>
</dbReference>
<protein>
    <recommendedName>
        <fullName evidence="7">UvrD-like helicase ATP-binding domain-containing protein</fullName>
    </recommendedName>
</protein>
<dbReference type="AlphaFoldDB" id="A0A7I7QP49"/>
<dbReference type="KEGG" id="msei:MSEDJ_21900"/>
<feature type="region of interest" description="Disordered" evidence="6">
    <location>
        <begin position="139"/>
        <end position="171"/>
    </location>
</feature>
<evidence type="ECO:0000256" key="6">
    <source>
        <dbReference type="SAM" id="MobiDB-lite"/>
    </source>
</evidence>
<evidence type="ECO:0000256" key="4">
    <source>
        <dbReference type="ARBA" id="ARBA00022840"/>
    </source>
</evidence>
<feature type="domain" description="UvrD-like helicase ATP-binding" evidence="7">
    <location>
        <begin position="231"/>
        <end position="505"/>
    </location>
</feature>
<dbReference type="GO" id="GO:0016787">
    <property type="term" value="F:hydrolase activity"/>
    <property type="evidence" value="ECO:0007669"/>
    <property type="project" value="UniProtKB-UniRule"/>
</dbReference>
<dbReference type="Pfam" id="PF13245">
    <property type="entry name" value="AAA_19"/>
    <property type="match status" value="1"/>
</dbReference>
<dbReference type="GO" id="GO:0005524">
    <property type="term" value="F:ATP binding"/>
    <property type="evidence" value="ECO:0007669"/>
    <property type="project" value="UniProtKB-UniRule"/>
</dbReference>
<keyword evidence="9" id="KW-1185">Reference proteome</keyword>
<keyword evidence="2 5" id="KW-0378">Hydrolase</keyword>
<feature type="region of interest" description="Disordered" evidence="6">
    <location>
        <begin position="1"/>
        <end position="44"/>
    </location>
</feature>
<evidence type="ECO:0000256" key="1">
    <source>
        <dbReference type="ARBA" id="ARBA00022741"/>
    </source>
</evidence>
<dbReference type="InterPro" id="IPR014016">
    <property type="entry name" value="UvrD-like_ATP-bd"/>
</dbReference>
<dbReference type="Gene3D" id="3.40.50.300">
    <property type="entry name" value="P-loop containing nucleotide triphosphate hydrolases"/>
    <property type="match status" value="2"/>
</dbReference>
<evidence type="ECO:0000256" key="5">
    <source>
        <dbReference type="PROSITE-ProRule" id="PRU00560"/>
    </source>
</evidence>
<organism evidence="8 9">
    <name type="scientific">Mycolicibacterium sediminis</name>
    <dbReference type="NCBI Taxonomy" id="1286180"/>
    <lineage>
        <taxon>Bacteria</taxon>
        <taxon>Bacillati</taxon>
        <taxon>Actinomycetota</taxon>
        <taxon>Actinomycetes</taxon>
        <taxon>Mycobacteriales</taxon>
        <taxon>Mycobacteriaceae</taxon>
        <taxon>Mycolicibacterium</taxon>
    </lineage>
</organism>
<evidence type="ECO:0000259" key="7">
    <source>
        <dbReference type="PROSITE" id="PS51198"/>
    </source>
</evidence>
<dbReference type="Proteomes" id="UP000467193">
    <property type="component" value="Chromosome"/>
</dbReference>
<dbReference type="PROSITE" id="PS51198">
    <property type="entry name" value="UVRD_HELICASE_ATP_BIND"/>
    <property type="match status" value="1"/>
</dbReference>
<dbReference type="RefSeq" id="WP_163796887.1">
    <property type="nucleotide sequence ID" value="NZ_AP022588.1"/>
</dbReference>
<reference evidence="8 9" key="1">
    <citation type="journal article" date="2019" name="Emerg. Microbes Infect.">
        <title>Comprehensive subspecies identification of 175 nontuberculous mycobacteria species based on 7547 genomic profiles.</title>
        <authorList>
            <person name="Matsumoto Y."/>
            <person name="Kinjo T."/>
            <person name="Motooka D."/>
            <person name="Nabeya D."/>
            <person name="Jung N."/>
            <person name="Uechi K."/>
            <person name="Horii T."/>
            <person name="Iida T."/>
            <person name="Fujita J."/>
            <person name="Nakamura S."/>
        </authorList>
    </citation>
    <scope>NUCLEOTIDE SEQUENCE [LARGE SCALE GENOMIC DNA]</scope>
    <source>
        <strain evidence="8 9">JCM 17899</strain>
    </source>
</reference>
<evidence type="ECO:0000256" key="2">
    <source>
        <dbReference type="ARBA" id="ARBA00022801"/>
    </source>
</evidence>
<dbReference type="GO" id="GO:0003677">
    <property type="term" value="F:DNA binding"/>
    <property type="evidence" value="ECO:0007669"/>
    <property type="project" value="InterPro"/>
</dbReference>
<feature type="binding site" evidence="5">
    <location>
        <begin position="252"/>
        <end position="259"/>
    </location>
    <ligand>
        <name>ATP</name>
        <dbReference type="ChEBI" id="CHEBI:30616"/>
    </ligand>
</feature>
<keyword evidence="3 5" id="KW-0347">Helicase</keyword>
<dbReference type="InterPro" id="IPR027417">
    <property type="entry name" value="P-loop_NTPase"/>
</dbReference>
<dbReference type="GO" id="GO:0043138">
    <property type="term" value="F:3'-5' DNA helicase activity"/>
    <property type="evidence" value="ECO:0007669"/>
    <property type="project" value="TreeGrafter"/>
</dbReference>
<dbReference type="PANTHER" id="PTHR11070:SF17">
    <property type="entry name" value="DNA HELICASE IV"/>
    <property type="match status" value="1"/>
</dbReference>
<dbReference type="GO" id="GO:0005829">
    <property type="term" value="C:cytosol"/>
    <property type="evidence" value="ECO:0007669"/>
    <property type="project" value="TreeGrafter"/>
</dbReference>
<dbReference type="GO" id="GO:0000725">
    <property type="term" value="P:recombinational repair"/>
    <property type="evidence" value="ECO:0007669"/>
    <property type="project" value="TreeGrafter"/>
</dbReference>
<keyword evidence="4 5" id="KW-0067">ATP-binding</keyword>